<name>E4XHU0_OIKDI</name>
<dbReference type="EMBL" id="FN653052">
    <property type="protein sequence ID" value="CBY19648.1"/>
    <property type="molecule type" value="Genomic_DNA"/>
</dbReference>
<gene>
    <name evidence="1" type="ORF">GSOID_T00011074001</name>
</gene>
<sequence length="52" mass="6128">MVKKKTVKIVIIVNRSRQKKLRKRAKTGRNQLQKIGLIWSQSNHREEATEIS</sequence>
<accession>E4XHU0</accession>
<reference evidence="1" key="1">
    <citation type="journal article" date="2010" name="Science">
        <title>Plasticity of animal genome architecture unmasked by rapid evolution of a pelagic tunicate.</title>
        <authorList>
            <person name="Denoeud F."/>
            <person name="Henriet S."/>
            <person name="Mungpakdee S."/>
            <person name="Aury J.M."/>
            <person name="Da Silva C."/>
            <person name="Brinkmann H."/>
            <person name="Mikhaleva J."/>
            <person name="Olsen L.C."/>
            <person name="Jubin C."/>
            <person name="Canestro C."/>
            <person name="Bouquet J.M."/>
            <person name="Danks G."/>
            <person name="Poulain J."/>
            <person name="Campsteijn C."/>
            <person name="Adamski M."/>
            <person name="Cross I."/>
            <person name="Yadetie F."/>
            <person name="Muffato M."/>
            <person name="Louis A."/>
            <person name="Butcher S."/>
            <person name="Tsagkogeorga G."/>
            <person name="Konrad A."/>
            <person name="Singh S."/>
            <person name="Jensen M.F."/>
            <person name="Cong E.H."/>
            <person name="Eikeseth-Otteraa H."/>
            <person name="Noel B."/>
            <person name="Anthouard V."/>
            <person name="Porcel B.M."/>
            <person name="Kachouri-Lafond R."/>
            <person name="Nishino A."/>
            <person name="Ugolini M."/>
            <person name="Chourrout P."/>
            <person name="Nishida H."/>
            <person name="Aasland R."/>
            <person name="Huzurbazar S."/>
            <person name="Westhof E."/>
            <person name="Delsuc F."/>
            <person name="Lehrach H."/>
            <person name="Reinhardt R."/>
            <person name="Weissenbach J."/>
            <person name="Roy S.W."/>
            <person name="Artiguenave F."/>
            <person name="Postlethwait J.H."/>
            <person name="Manak J.R."/>
            <person name="Thompson E.M."/>
            <person name="Jaillon O."/>
            <person name="Du Pasquier L."/>
            <person name="Boudinot P."/>
            <person name="Liberles D.A."/>
            <person name="Volff J.N."/>
            <person name="Philippe H."/>
            <person name="Lenhard B."/>
            <person name="Roest Crollius H."/>
            <person name="Wincker P."/>
            <person name="Chourrout D."/>
        </authorList>
    </citation>
    <scope>NUCLEOTIDE SEQUENCE [LARGE SCALE GENOMIC DNA]</scope>
</reference>
<evidence type="ECO:0000313" key="2">
    <source>
        <dbReference type="Proteomes" id="UP000001307"/>
    </source>
</evidence>
<evidence type="ECO:0000313" key="1">
    <source>
        <dbReference type="EMBL" id="CBY19648.1"/>
    </source>
</evidence>
<dbReference type="AlphaFoldDB" id="E4XHU0"/>
<dbReference type="Proteomes" id="UP000001307">
    <property type="component" value="Unassembled WGS sequence"/>
</dbReference>
<keyword evidence="2" id="KW-1185">Reference proteome</keyword>
<dbReference type="InParanoid" id="E4XHU0"/>
<proteinExistence type="predicted"/>
<protein>
    <submittedName>
        <fullName evidence="1">Uncharacterized protein</fullName>
    </submittedName>
</protein>
<organism evidence="1">
    <name type="scientific">Oikopleura dioica</name>
    <name type="common">Tunicate</name>
    <dbReference type="NCBI Taxonomy" id="34765"/>
    <lineage>
        <taxon>Eukaryota</taxon>
        <taxon>Metazoa</taxon>
        <taxon>Chordata</taxon>
        <taxon>Tunicata</taxon>
        <taxon>Appendicularia</taxon>
        <taxon>Copelata</taxon>
        <taxon>Oikopleuridae</taxon>
        <taxon>Oikopleura</taxon>
    </lineage>
</organism>